<comment type="caution">
    <text evidence="2">The sequence shown here is derived from an EMBL/GenBank/DDBJ whole genome shotgun (WGS) entry which is preliminary data.</text>
</comment>
<evidence type="ECO:0008006" key="3">
    <source>
        <dbReference type="Google" id="ProtNLM"/>
    </source>
</evidence>
<dbReference type="InterPro" id="IPR027417">
    <property type="entry name" value="P-loop_NTPase"/>
</dbReference>
<feature type="compositionally biased region" description="Basic and acidic residues" evidence="1">
    <location>
        <begin position="13"/>
        <end position="22"/>
    </location>
</feature>
<dbReference type="EMBL" id="BARS01037826">
    <property type="protein sequence ID" value="GAG15880.1"/>
    <property type="molecule type" value="Genomic_DNA"/>
</dbReference>
<accession>X0VC24</accession>
<reference evidence="2" key="1">
    <citation type="journal article" date="2014" name="Front. Microbiol.">
        <title>High frequency of phylogenetically diverse reductive dehalogenase-homologous genes in deep subseafloor sedimentary metagenomes.</title>
        <authorList>
            <person name="Kawai M."/>
            <person name="Futagami T."/>
            <person name="Toyoda A."/>
            <person name="Takaki Y."/>
            <person name="Nishi S."/>
            <person name="Hori S."/>
            <person name="Arai W."/>
            <person name="Tsubouchi T."/>
            <person name="Morono Y."/>
            <person name="Uchiyama I."/>
            <person name="Ito T."/>
            <person name="Fujiyama A."/>
            <person name="Inagaki F."/>
            <person name="Takami H."/>
        </authorList>
    </citation>
    <scope>NUCLEOTIDE SEQUENCE</scope>
    <source>
        <strain evidence="2">Expedition CK06-06</strain>
    </source>
</reference>
<dbReference type="Gene3D" id="3.40.50.300">
    <property type="entry name" value="P-loop containing nucleotide triphosphate hydrolases"/>
    <property type="match status" value="1"/>
</dbReference>
<sequence length="256" mass="30084">GLRIGLPKAPESIQRDNNKWERKEPPKTILKIQSIFQWNEHPNTFKAQWVDYIESEFDKREQGYWFINNNISTYITGSHYMYLQWTKIDVGYPDFREANRIFYIFWEACKADLRCFGMIYLKIRRSGFSYMASEECANVATISKNSRIGILSKSGSDAKKMFTDKVVPIVRNYPFFFKPVQDGMDKPKTELAFRIPASKITKKNMYNVDNEEMEGLDTTIDWKNTDDNSYDGEKLLLLAHDESGKWLKPNNILNNY</sequence>
<feature type="non-terminal residue" evidence="2">
    <location>
        <position position="256"/>
    </location>
</feature>
<proteinExistence type="predicted"/>
<gene>
    <name evidence="2" type="ORF">S01H1_57954</name>
</gene>
<evidence type="ECO:0000313" key="2">
    <source>
        <dbReference type="EMBL" id="GAG15880.1"/>
    </source>
</evidence>
<organism evidence="2">
    <name type="scientific">marine sediment metagenome</name>
    <dbReference type="NCBI Taxonomy" id="412755"/>
    <lineage>
        <taxon>unclassified sequences</taxon>
        <taxon>metagenomes</taxon>
        <taxon>ecological metagenomes</taxon>
    </lineage>
</organism>
<evidence type="ECO:0000256" key="1">
    <source>
        <dbReference type="SAM" id="MobiDB-lite"/>
    </source>
</evidence>
<name>X0VC24_9ZZZZ</name>
<feature type="region of interest" description="Disordered" evidence="1">
    <location>
        <begin position="1"/>
        <end position="22"/>
    </location>
</feature>
<dbReference type="AlphaFoldDB" id="X0VC24"/>
<feature type="non-terminal residue" evidence="2">
    <location>
        <position position="1"/>
    </location>
</feature>
<protein>
    <recommendedName>
        <fullName evidence="3">Terminase large subunit gp17-like C-terminal domain-containing protein</fullName>
    </recommendedName>
</protein>